<dbReference type="STRING" id="266809.PM03_05910"/>
<evidence type="ECO:0000256" key="1">
    <source>
        <dbReference type="SAM" id="MobiDB-lite"/>
    </source>
</evidence>
<dbReference type="RefSeq" id="WP_058123326.1">
    <property type="nucleotide sequence ID" value="NZ_CYRX01000025.1"/>
</dbReference>
<evidence type="ECO:0000256" key="2">
    <source>
        <dbReference type="SAM" id="Phobius"/>
    </source>
</evidence>
<dbReference type="Pfam" id="PF10112">
    <property type="entry name" value="Halogen_Hydrol"/>
    <property type="match status" value="1"/>
</dbReference>
<dbReference type="EMBL" id="CYRX01000025">
    <property type="protein sequence ID" value="CUH60318.1"/>
    <property type="molecule type" value="Genomic_DNA"/>
</dbReference>
<keyword evidence="2" id="KW-0812">Transmembrane</keyword>
<dbReference type="Proteomes" id="UP000051298">
    <property type="component" value="Unassembled WGS sequence"/>
</dbReference>
<organism evidence="3 4">
    <name type="scientific">Thalassobacter stenotrophicus</name>
    <dbReference type="NCBI Taxonomy" id="266809"/>
    <lineage>
        <taxon>Bacteria</taxon>
        <taxon>Pseudomonadati</taxon>
        <taxon>Pseudomonadota</taxon>
        <taxon>Alphaproteobacteria</taxon>
        <taxon>Rhodobacterales</taxon>
        <taxon>Roseobacteraceae</taxon>
        <taxon>Thalassobacter</taxon>
    </lineage>
</organism>
<feature type="transmembrane region" description="Helical" evidence="2">
    <location>
        <begin position="57"/>
        <end position="75"/>
    </location>
</feature>
<feature type="transmembrane region" description="Helical" evidence="2">
    <location>
        <begin position="121"/>
        <end position="141"/>
    </location>
</feature>
<keyword evidence="2" id="KW-1133">Transmembrane helix</keyword>
<sequence>MAKRFGGEFSPDGRSQPGAKPSPLASAKPSRHRLRLLILFLLPLPLLFLGLGKPPLAMAVDFTAAATLIFAAWLLQEGLKAENAFNDRKIARRPAFPRKICASVLTGIGIALATMDGLSGIPGAALYGIVGGILHSFSFGIDPLRDKGMEGIDTFQTERVATALDKAEGYLAEMKDAALRAGDRGVMARVDRFQTTARVMFRTVEEDPRDLSAARKFLGIYLVAARDATVKFADLFAQTRDAQTLADYDALLTDLEASFEAKREKLLVADRSDLDIEIEVLRDRLKRDGLLIND</sequence>
<name>A0A0P1EYX7_9RHOB</name>
<feature type="transmembrane region" description="Helical" evidence="2">
    <location>
        <begin position="34"/>
        <end position="51"/>
    </location>
</feature>
<evidence type="ECO:0000313" key="3">
    <source>
        <dbReference type="EMBL" id="CUH60318.1"/>
    </source>
</evidence>
<keyword evidence="2" id="KW-0472">Membrane</keyword>
<protein>
    <submittedName>
        <fullName evidence="3">5-bromo-4-chloroindolyl phosphate hydrolysis protein</fullName>
    </submittedName>
</protein>
<dbReference type="AlphaFoldDB" id="A0A0P1EYX7"/>
<proteinExistence type="predicted"/>
<gene>
    <name evidence="3" type="ORF">THS5294_01607</name>
</gene>
<reference evidence="3 4" key="1">
    <citation type="submission" date="2015-09" db="EMBL/GenBank/DDBJ databases">
        <authorList>
            <consortium name="Swine Surveillance"/>
        </authorList>
    </citation>
    <scope>NUCLEOTIDE SEQUENCE [LARGE SCALE GENOMIC DNA]</scope>
    <source>
        <strain evidence="3 4">CECT 5294</strain>
    </source>
</reference>
<feature type="transmembrane region" description="Helical" evidence="2">
    <location>
        <begin position="96"/>
        <end position="115"/>
    </location>
</feature>
<evidence type="ECO:0000313" key="4">
    <source>
        <dbReference type="Proteomes" id="UP000051298"/>
    </source>
</evidence>
<dbReference type="eggNOG" id="COG4915">
    <property type="taxonomic scope" value="Bacteria"/>
</dbReference>
<dbReference type="InterPro" id="IPR018770">
    <property type="entry name" value="ChloroindolylP_hydrolase"/>
</dbReference>
<accession>A0A0P1EYX7</accession>
<feature type="region of interest" description="Disordered" evidence="1">
    <location>
        <begin position="1"/>
        <end position="27"/>
    </location>
</feature>